<proteinExistence type="predicted"/>
<protein>
    <submittedName>
        <fullName evidence="1">Uncharacterized protein</fullName>
    </submittedName>
</protein>
<dbReference type="EMBL" id="LAZR01047041">
    <property type="protein sequence ID" value="KKK95145.1"/>
    <property type="molecule type" value="Genomic_DNA"/>
</dbReference>
<gene>
    <name evidence="1" type="ORF">LCGC14_2675770</name>
</gene>
<comment type="caution">
    <text evidence="1">The sequence shown here is derived from an EMBL/GenBank/DDBJ whole genome shotgun (WGS) entry which is preliminary data.</text>
</comment>
<organism evidence="1">
    <name type="scientific">marine sediment metagenome</name>
    <dbReference type="NCBI Taxonomy" id="412755"/>
    <lineage>
        <taxon>unclassified sequences</taxon>
        <taxon>metagenomes</taxon>
        <taxon>ecological metagenomes</taxon>
    </lineage>
</organism>
<accession>A0A0F9AAB7</accession>
<name>A0A0F9AAB7_9ZZZZ</name>
<evidence type="ECO:0000313" key="1">
    <source>
        <dbReference type="EMBL" id="KKK95145.1"/>
    </source>
</evidence>
<dbReference type="AlphaFoldDB" id="A0A0F9AAB7"/>
<sequence length="94" mass="10315">MSTLFFNRVVLNRVITTGIKMVNRKTNDPLNYLGVRAPTPPNMVVIDRLPITTDTSGADGPFLLGDFWLQPSLPELYVLANSNGGVADWRAIGL</sequence>
<reference evidence="1" key="1">
    <citation type="journal article" date="2015" name="Nature">
        <title>Complex archaea that bridge the gap between prokaryotes and eukaryotes.</title>
        <authorList>
            <person name="Spang A."/>
            <person name="Saw J.H."/>
            <person name="Jorgensen S.L."/>
            <person name="Zaremba-Niedzwiedzka K."/>
            <person name="Martijn J."/>
            <person name="Lind A.E."/>
            <person name="van Eijk R."/>
            <person name="Schleper C."/>
            <person name="Guy L."/>
            <person name="Ettema T.J."/>
        </authorList>
    </citation>
    <scope>NUCLEOTIDE SEQUENCE</scope>
</reference>